<evidence type="ECO:0000313" key="3">
    <source>
        <dbReference type="Proteomes" id="UP000230167"/>
    </source>
</evidence>
<feature type="region of interest" description="Disordered" evidence="1">
    <location>
        <begin position="1"/>
        <end position="39"/>
    </location>
</feature>
<comment type="caution">
    <text evidence="2">The sequence shown here is derived from an EMBL/GenBank/DDBJ whole genome shotgun (WGS) entry which is preliminary data.</text>
</comment>
<sequence>MFLALGGHMQSTSQDRAQRSPEGGASYGQAQLKKNNERRRQKFVGRAKGAPFLMLEHRISDSPEFGQLSGNAVKLLLELARQYRPGKNGDLSIPWSMLSTRGWRSKATVHGAKLELLAAGWIIETRKGGKNMCSLYALSYYAVDESGKHLEPATVTPPNLWRNRNG</sequence>
<dbReference type="Proteomes" id="UP000230167">
    <property type="component" value="Unassembled WGS sequence"/>
</dbReference>
<proteinExistence type="predicted"/>
<dbReference type="EMBL" id="NEQV01000002">
    <property type="protein sequence ID" value="PJL31189.1"/>
    <property type="molecule type" value="Genomic_DNA"/>
</dbReference>
<reference evidence="2 3" key="1">
    <citation type="journal article" date="2017" name="Front. Microbiol.">
        <title>Double-Face Meets the Bacterial World: The Opportunistic Pathogen Stenotrophomonas maltophilia.</title>
        <authorList>
            <person name="Lira F."/>
            <person name="Berg G."/>
            <person name="Martinez J.L."/>
        </authorList>
    </citation>
    <scope>NUCLEOTIDE SEQUENCE [LARGE SCALE GENOMIC DNA]</scope>
    <source>
        <strain evidence="2 3">EA1</strain>
    </source>
</reference>
<evidence type="ECO:0000256" key="1">
    <source>
        <dbReference type="SAM" id="MobiDB-lite"/>
    </source>
</evidence>
<dbReference type="AlphaFoldDB" id="A0A2J0UCL6"/>
<accession>A0A2J0UCL6</accession>
<evidence type="ECO:0000313" key="2">
    <source>
        <dbReference type="EMBL" id="PJL31189.1"/>
    </source>
</evidence>
<name>A0A2J0UCL6_STEMA</name>
<evidence type="ECO:0008006" key="4">
    <source>
        <dbReference type="Google" id="ProtNLM"/>
    </source>
</evidence>
<organism evidence="2 3">
    <name type="scientific">Stenotrophomonas maltophilia</name>
    <name type="common">Pseudomonas maltophilia</name>
    <name type="synonym">Xanthomonas maltophilia</name>
    <dbReference type="NCBI Taxonomy" id="40324"/>
    <lineage>
        <taxon>Bacteria</taxon>
        <taxon>Pseudomonadati</taxon>
        <taxon>Pseudomonadota</taxon>
        <taxon>Gammaproteobacteria</taxon>
        <taxon>Lysobacterales</taxon>
        <taxon>Lysobacteraceae</taxon>
        <taxon>Stenotrophomonas</taxon>
        <taxon>Stenotrophomonas maltophilia group</taxon>
    </lineage>
</organism>
<protein>
    <recommendedName>
        <fullName evidence="4">Helix-turn-helix domain-containing protein</fullName>
    </recommendedName>
</protein>
<gene>
    <name evidence="2" type="ORF">B9Y64_06255</name>
</gene>